<name>A0A1V3WRM2_MYCKA</name>
<dbReference type="AlphaFoldDB" id="A0A1V3WRM2"/>
<gene>
    <name evidence="1" type="ORF">BZL29_6488</name>
</gene>
<dbReference type="EMBL" id="MVBN01000007">
    <property type="protein sequence ID" value="OOK69418.1"/>
    <property type="molecule type" value="Genomic_DNA"/>
</dbReference>
<organism evidence="1 2">
    <name type="scientific">Mycobacterium kansasii</name>
    <dbReference type="NCBI Taxonomy" id="1768"/>
    <lineage>
        <taxon>Bacteria</taxon>
        <taxon>Bacillati</taxon>
        <taxon>Actinomycetota</taxon>
        <taxon>Actinomycetes</taxon>
        <taxon>Mycobacteriales</taxon>
        <taxon>Mycobacteriaceae</taxon>
        <taxon>Mycobacterium</taxon>
    </lineage>
</organism>
<sequence length="53" mass="5719">MALMTRADDDAVRSNEVGYRPLAGRVALMTRADDDAVRSNEVGVPPACGGEWR</sequence>
<reference evidence="1 2" key="1">
    <citation type="submission" date="2017-02" db="EMBL/GenBank/DDBJ databases">
        <title>Complete genome sequences of Mycobacterium kansasii strains isolated from rhesus macaques.</title>
        <authorList>
            <person name="Panda A."/>
            <person name="Nagaraj S."/>
            <person name="Zhao X."/>
            <person name="Tettelin H."/>
            <person name="Detolla L.J."/>
        </authorList>
    </citation>
    <scope>NUCLEOTIDE SEQUENCE [LARGE SCALE GENOMIC DNA]</scope>
    <source>
        <strain evidence="1 2">11-3469</strain>
    </source>
</reference>
<dbReference type="Proteomes" id="UP000188532">
    <property type="component" value="Unassembled WGS sequence"/>
</dbReference>
<proteinExistence type="predicted"/>
<comment type="caution">
    <text evidence="1">The sequence shown here is derived from an EMBL/GenBank/DDBJ whole genome shotgun (WGS) entry which is preliminary data.</text>
</comment>
<evidence type="ECO:0000313" key="2">
    <source>
        <dbReference type="Proteomes" id="UP000188532"/>
    </source>
</evidence>
<evidence type="ECO:0000313" key="1">
    <source>
        <dbReference type="EMBL" id="OOK69418.1"/>
    </source>
</evidence>
<accession>A0A1V3WRM2</accession>
<protein>
    <submittedName>
        <fullName evidence="1">Uncharacterized protein</fullName>
    </submittedName>
</protein>